<evidence type="ECO:0000256" key="4">
    <source>
        <dbReference type="ARBA" id="ARBA00022519"/>
    </source>
</evidence>
<dbReference type="GO" id="GO:0022857">
    <property type="term" value="F:transmembrane transporter activity"/>
    <property type="evidence" value="ECO:0007669"/>
    <property type="project" value="UniProtKB-UniRule"/>
</dbReference>
<feature type="domain" description="Tripartite ATP-independent periplasmic transporters DctQ component" evidence="10">
    <location>
        <begin position="27"/>
        <end position="158"/>
    </location>
</feature>
<proteinExistence type="inferred from homology"/>
<keyword evidence="3" id="KW-1003">Cell membrane</keyword>
<comment type="caution">
    <text evidence="11">The sequence shown here is derived from an EMBL/GenBank/DDBJ whole genome shotgun (WGS) entry which is preliminary data.</text>
</comment>
<comment type="similarity">
    <text evidence="8 9">Belongs to the TRAP transporter small permease family.</text>
</comment>
<evidence type="ECO:0000256" key="9">
    <source>
        <dbReference type="RuleBase" id="RU369079"/>
    </source>
</evidence>
<gene>
    <name evidence="11" type="ORF">ATO8_10043</name>
</gene>
<keyword evidence="2 9" id="KW-0813">Transport</keyword>
<dbReference type="GO" id="GO:0005886">
    <property type="term" value="C:plasma membrane"/>
    <property type="evidence" value="ECO:0007669"/>
    <property type="project" value="UniProtKB-SubCell"/>
</dbReference>
<comment type="caution">
    <text evidence="9">Lacks conserved residue(s) required for the propagation of feature annotation.</text>
</comment>
<dbReference type="InterPro" id="IPR007387">
    <property type="entry name" value="TRAP_DctQ"/>
</dbReference>
<comment type="subcellular location">
    <subcellularLocation>
        <location evidence="1 9">Cell inner membrane</location>
        <topology evidence="1 9">Multi-pass membrane protein</topology>
    </subcellularLocation>
</comment>
<dbReference type="eggNOG" id="COG4665">
    <property type="taxonomic scope" value="Bacteria"/>
</dbReference>
<evidence type="ECO:0000256" key="5">
    <source>
        <dbReference type="ARBA" id="ARBA00022692"/>
    </source>
</evidence>
<dbReference type="PANTHER" id="PTHR35011:SF4">
    <property type="entry name" value="SLL1102 PROTEIN"/>
    <property type="match status" value="1"/>
</dbReference>
<dbReference type="Pfam" id="PF04290">
    <property type="entry name" value="DctQ"/>
    <property type="match status" value="1"/>
</dbReference>
<dbReference type="PATRIC" id="fig|1317118.6.peg.2070"/>
<comment type="subunit">
    <text evidence="9">The complex comprises the extracytoplasmic solute receptor protein and the two transmembrane proteins.</text>
</comment>
<evidence type="ECO:0000256" key="8">
    <source>
        <dbReference type="ARBA" id="ARBA00038436"/>
    </source>
</evidence>
<dbReference type="STRING" id="1379903.ATO8_10043"/>
<keyword evidence="6 9" id="KW-1133">Transmembrane helix</keyword>
<evidence type="ECO:0000256" key="7">
    <source>
        <dbReference type="ARBA" id="ARBA00023136"/>
    </source>
</evidence>
<organism evidence="11 12">
    <name type="scientific">Roseivivax marinus</name>
    <dbReference type="NCBI Taxonomy" id="1379903"/>
    <lineage>
        <taxon>Bacteria</taxon>
        <taxon>Pseudomonadati</taxon>
        <taxon>Pseudomonadota</taxon>
        <taxon>Alphaproteobacteria</taxon>
        <taxon>Rhodobacterales</taxon>
        <taxon>Roseobacteraceae</taxon>
        <taxon>Roseivivax</taxon>
    </lineage>
</organism>
<feature type="transmembrane region" description="Helical" evidence="9">
    <location>
        <begin position="14"/>
        <end position="34"/>
    </location>
</feature>
<dbReference type="InterPro" id="IPR055348">
    <property type="entry name" value="DctQ"/>
</dbReference>
<keyword evidence="5 9" id="KW-0812">Transmembrane</keyword>
<dbReference type="AlphaFoldDB" id="W4HLB6"/>
<feature type="transmembrane region" description="Helical" evidence="9">
    <location>
        <begin position="46"/>
        <end position="66"/>
    </location>
</feature>
<keyword evidence="12" id="KW-1185">Reference proteome</keyword>
<evidence type="ECO:0000256" key="1">
    <source>
        <dbReference type="ARBA" id="ARBA00004429"/>
    </source>
</evidence>
<evidence type="ECO:0000313" key="12">
    <source>
        <dbReference type="Proteomes" id="UP000019063"/>
    </source>
</evidence>
<evidence type="ECO:0000256" key="3">
    <source>
        <dbReference type="ARBA" id="ARBA00022475"/>
    </source>
</evidence>
<feature type="transmembrane region" description="Helical" evidence="9">
    <location>
        <begin position="86"/>
        <end position="107"/>
    </location>
</feature>
<dbReference type="RefSeq" id="WP_043844270.1">
    <property type="nucleotide sequence ID" value="NZ_AQQW01000005.1"/>
</dbReference>
<evidence type="ECO:0000256" key="6">
    <source>
        <dbReference type="ARBA" id="ARBA00022989"/>
    </source>
</evidence>
<name>W4HLB6_9RHOB</name>
<dbReference type="Proteomes" id="UP000019063">
    <property type="component" value="Unassembled WGS sequence"/>
</dbReference>
<protein>
    <recommendedName>
        <fullName evidence="9">TRAP transporter small permease protein</fullName>
    </recommendedName>
</protein>
<comment type="function">
    <text evidence="9">Part of the tripartite ATP-independent periplasmic (TRAP) transport system.</text>
</comment>
<reference evidence="11 12" key="1">
    <citation type="journal article" date="2014" name="Antonie Van Leeuwenhoek">
        <title>Roseivivax atlanticus sp. nov., isolated from surface seawater of the Atlantic Ocean.</title>
        <authorList>
            <person name="Li G."/>
            <person name="Lai Q."/>
            <person name="Liu X."/>
            <person name="Sun F."/>
            <person name="Shao Z."/>
        </authorList>
    </citation>
    <scope>NUCLEOTIDE SEQUENCE [LARGE SCALE GENOMIC DNA]</scope>
    <source>
        <strain evidence="11 12">22II-s10s</strain>
    </source>
</reference>
<evidence type="ECO:0000256" key="2">
    <source>
        <dbReference type="ARBA" id="ARBA00022448"/>
    </source>
</evidence>
<accession>W4HLB6</accession>
<sequence length="177" mass="20108">MQSVIRALDAINEVVGRIVACLSIVFAAIILYDVVMRYALNSPTRWAFDVTTQMYAFYFVMLGGYALKHQSHVRVDLVTETFSDGFRRIVEIAGYVIFYFPFTYVFLTRSWEFAARSYAQGETTYGAVQLPVYPLKMAMTVAAGLLLIQGISEVLKLLIGEYYWKDAELVEETHHGS</sequence>
<keyword evidence="7 9" id="KW-0472">Membrane</keyword>
<keyword evidence="4 9" id="KW-0997">Cell inner membrane</keyword>
<dbReference type="EMBL" id="AQQW01000005">
    <property type="protein sequence ID" value="ETW12876.1"/>
    <property type="molecule type" value="Genomic_DNA"/>
</dbReference>
<evidence type="ECO:0000259" key="10">
    <source>
        <dbReference type="Pfam" id="PF04290"/>
    </source>
</evidence>
<evidence type="ECO:0000313" key="11">
    <source>
        <dbReference type="EMBL" id="ETW12876.1"/>
    </source>
</evidence>
<dbReference type="PANTHER" id="PTHR35011">
    <property type="entry name" value="2,3-DIKETO-L-GULONATE TRAP TRANSPORTER SMALL PERMEASE PROTEIN YIAM"/>
    <property type="match status" value="1"/>
</dbReference>